<dbReference type="CDD" id="cd13402">
    <property type="entry name" value="LT_TF-like"/>
    <property type="match status" value="1"/>
</dbReference>
<dbReference type="SUPFAM" id="SSF54106">
    <property type="entry name" value="LysM domain"/>
    <property type="match status" value="1"/>
</dbReference>
<dbReference type="Gene3D" id="3.10.350.10">
    <property type="entry name" value="LysM domain"/>
    <property type="match status" value="1"/>
</dbReference>
<dbReference type="InterPro" id="IPR052196">
    <property type="entry name" value="Bact_Kbp"/>
</dbReference>
<comment type="caution">
    <text evidence="3">The sequence shown here is derived from an EMBL/GenBank/DDBJ whole genome shotgun (WGS) entry which is preliminary data.</text>
</comment>
<sequence>MPARGKHRRQRIHPLTRGIVAAGAGGVALALPITGATGAHAVESAQVAQVAQFAKAGKVTVPDVRLITYKVVRGDTLFKIARKHHTKGGWKKLYKANRAVIGNDPAMIYPGLTLTLGTKKVQSSSSKAKATSKAPKAPKASTAPAKPAAPAAAPAAAKSYTNDLDGWIKEALDVMAKNGIPGTYDGIYRNIMRESSGNPQAINNWDSNAAAGTPSKGLLQVIDPTFAAYHVPGTANDPFDPVANIAAACNYAADRYGSIDNVNGPY</sequence>
<dbReference type="InterPro" id="IPR036779">
    <property type="entry name" value="LysM_dom_sf"/>
</dbReference>
<dbReference type="AlphaFoldDB" id="A0A505DG65"/>
<dbReference type="InterPro" id="IPR008258">
    <property type="entry name" value="Transglycosylase_SLT_dom_1"/>
</dbReference>
<gene>
    <name evidence="3" type="ORF">FGD71_011670</name>
</gene>
<proteinExistence type="predicted"/>
<dbReference type="PANTHER" id="PTHR34700:SF4">
    <property type="entry name" value="PHAGE-LIKE ELEMENT PBSX PROTEIN XKDP"/>
    <property type="match status" value="1"/>
</dbReference>
<dbReference type="RefSeq" id="WP_119100332.1">
    <property type="nucleotide sequence ID" value="NZ_QXMJ01000101.1"/>
</dbReference>
<reference evidence="3 4" key="1">
    <citation type="submission" date="2019-06" db="EMBL/GenBank/DDBJ databases">
        <title>Streptomyces sporangiiformans sp. nov., a novel actinomycete isolated from soil in Mount Song.</title>
        <authorList>
            <person name="Han L."/>
        </authorList>
    </citation>
    <scope>NUCLEOTIDE SEQUENCE [LARGE SCALE GENOMIC DNA]</scope>
    <source>
        <strain evidence="3 4">NEAU-SSA 1</strain>
    </source>
</reference>
<dbReference type="EMBL" id="VCHX02000101">
    <property type="protein sequence ID" value="TPQ22047.1"/>
    <property type="molecule type" value="Genomic_DNA"/>
</dbReference>
<accession>A0A505DG65</accession>
<dbReference type="SMART" id="SM00257">
    <property type="entry name" value="LysM"/>
    <property type="match status" value="1"/>
</dbReference>
<name>A0A505DG65_9ACTN</name>
<keyword evidence="4" id="KW-1185">Reference proteome</keyword>
<protein>
    <submittedName>
        <fullName evidence="3">LysM peptidoglycan-binding domain-containing protein</fullName>
    </submittedName>
</protein>
<evidence type="ECO:0000259" key="2">
    <source>
        <dbReference type="PROSITE" id="PS51782"/>
    </source>
</evidence>
<dbReference type="InterPro" id="IPR023346">
    <property type="entry name" value="Lysozyme-like_dom_sf"/>
</dbReference>
<feature type="domain" description="LysM" evidence="2">
    <location>
        <begin position="67"/>
        <end position="116"/>
    </location>
</feature>
<dbReference type="InterPro" id="IPR018392">
    <property type="entry name" value="LysM"/>
</dbReference>
<dbReference type="SUPFAM" id="SSF53955">
    <property type="entry name" value="Lysozyme-like"/>
    <property type="match status" value="1"/>
</dbReference>
<feature type="region of interest" description="Disordered" evidence="1">
    <location>
        <begin position="123"/>
        <end position="151"/>
    </location>
</feature>
<evidence type="ECO:0000313" key="4">
    <source>
        <dbReference type="Proteomes" id="UP000317378"/>
    </source>
</evidence>
<dbReference type="PANTHER" id="PTHR34700">
    <property type="entry name" value="POTASSIUM BINDING PROTEIN KBP"/>
    <property type="match status" value="1"/>
</dbReference>
<dbReference type="Gene3D" id="1.10.530.10">
    <property type="match status" value="1"/>
</dbReference>
<dbReference type="PROSITE" id="PS51782">
    <property type="entry name" value="LYSM"/>
    <property type="match status" value="1"/>
</dbReference>
<organism evidence="3 4">
    <name type="scientific">Streptomyces sporangiiformans</name>
    <dbReference type="NCBI Taxonomy" id="2315329"/>
    <lineage>
        <taxon>Bacteria</taxon>
        <taxon>Bacillati</taxon>
        <taxon>Actinomycetota</taxon>
        <taxon>Actinomycetes</taxon>
        <taxon>Kitasatosporales</taxon>
        <taxon>Streptomycetaceae</taxon>
        <taxon>Streptomyces</taxon>
    </lineage>
</organism>
<dbReference type="Pfam" id="PF01464">
    <property type="entry name" value="SLT"/>
    <property type="match status" value="1"/>
</dbReference>
<dbReference type="CDD" id="cd00118">
    <property type="entry name" value="LysM"/>
    <property type="match status" value="1"/>
</dbReference>
<evidence type="ECO:0000256" key="1">
    <source>
        <dbReference type="SAM" id="MobiDB-lite"/>
    </source>
</evidence>
<dbReference type="Proteomes" id="UP000317378">
    <property type="component" value="Unassembled WGS sequence"/>
</dbReference>
<dbReference type="Pfam" id="PF01476">
    <property type="entry name" value="LysM"/>
    <property type="match status" value="1"/>
</dbReference>
<dbReference type="OrthoDB" id="4629613at2"/>
<evidence type="ECO:0000313" key="3">
    <source>
        <dbReference type="EMBL" id="TPQ22047.1"/>
    </source>
</evidence>